<accession>A0A915KXG8</accession>
<dbReference type="WBParaSite" id="nRc.2.0.1.t42869-RA">
    <property type="protein sequence ID" value="nRc.2.0.1.t42869-RA"/>
    <property type="gene ID" value="nRc.2.0.1.g42869"/>
</dbReference>
<evidence type="ECO:0000313" key="2">
    <source>
        <dbReference type="Proteomes" id="UP000887565"/>
    </source>
</evidence>
<feature type="region of interest" description="Disordered" evidence="1">
    <location>
        <begin position="89"/>
        <end position="126"/>
    </location>
</feature>
<sequence>MATQIFQENAFWMNPIQHELEVAQSTAPSLPTVPPKSQLDKFLETVTSQAPSKEYILGTELTSQDVCGPVTNTTGDETTEKQITLMQPKPKIAHESEESEKPTVVIVEETPPPPETTTVVEESEESDYIVEIKDEISSISDQELTTESRPA</sequence>
<name>A0A915KXG8_ROMCU</name>
<proteinExistence type="predicted"/>
<organism evidence="2 3">
    <name type="scientific">Romanomermis culicivorax</name>
    <name type="common">Nematode worm</name>
    <dbReference type="NCBI Taxonomy" id="13658"/>
    <lineage>
        <taxon>Eukaryota</taxon>
        <taxon>Metazoa</taxon>
        <taxon>Ecdysozoa</taxon>
        <taxon>Nematoda</taxon>
        <taxon>Enoplea</taxon>
        <taxon>Dorylaimia</taxon>
        <taxon>Mermithida</taxon>
        <taxon>Mermithoidea</taxon>
        <taxon>Mermithidae</taxon>
        <taxon>Romanomermis</taxon>
    </lineage>
</organism>
<keyword evidence="2" id="KW-1185">Reference proteome</keyword>
<evidence type="ECO:0000256" key="1">
    <source>
        <dbReference type="SAM" id="MobiDB-lite"/>
    </source>
</evidence>
<reference evidence="3" key="1">
    <citation type="submission" date="2022-11" db="UniProtKB">
        <authorList>
            <consortium name="WormBaseParasite"/>
        </authorList>
    </citation>
    <scope>IDENTIFICATION</scope>
</reference>
<dbReference type="AlphaFoldDB" id="A0A915KXG8"/>
<evidence type="ECO:0000313" key="3">
    <source>
        <dbReference type="WBParaSite" id="nRc.2.0.1.t42869-RA"/>
    </source>
</evidence>
<feature type="compositionally biased region" description="Basic and acidic residues" evidence="1">
    <location>
        <begin position="92"/>
        <end position="101"/>
    </location>
</feature>
<dbReference type="Proteomes" id="UP000887565">
    <property type="component" value="Unplaced"/>
</dbReference>
<protein>
    <submittedName>
        <fullName evidence="3">Uncharacterized protein</fullName>
    </submittedName>
</protein>